<proteinExistence type="predicted"/>
<protein>
    <submittedName>
        <fullName evidence="1">Uncharacterized protein</fullName>
    </submittedName>
</protein>
<evidence type="ECO:0000313" key="1">
    <source>
        <dbReference type="EMBL" id="KXB08758.1"/>
    </source>
</evidence>
<accession>A0A133VQP0</accession>
<dbReference type="EMBL" id="LHYJ01000003">
    <property type="protein sequence ID" value="KXB08758.1"/>
    <property type="molecule type" value="Genomic_DNA"/>
</dbReference>
<dbReference type="AlphaFoldDB" id="A0A133VQP0"/>
<comment type="caution">
    <text evidence="1">The sequence shown here is derived from an EMBL/GenBank/DDBJ whole genome shotgun (WGS) entry which is preliminary data.</text>
</comment>
<organism evidence="1 2">
    <name type="scientific">candidate division MSBL1 archaeon SCGC-AAA382N08</name>
    <dbReference type="NCBI Taxonomy" id="1698285"/>
    <lineage>
        <taxon>Archaea</taxon>
        <taxon>Methanobacteriati</taxon>
        <taxon>Methanobacteriota</taxon>
        <taxon>candidate division MSBL1</taxon>
    </lineage>
</organism>
<sequence length="391" mass="44161">MRKIALGFVTLLGVLALSGIASADTNITTTVITNDTVNSVQNIGTNESVRVWMNGIEWSGVPKYISQREGKWLKDREGIEMEDVARAFLKMESVLRGEEERLSDEEKAILKSVMNISDRRIEKFAHEYVIPRMNSQESRIQELRYEVDAMDETFRRLHPYTYCNARISVMKENNLTSVTCGSKKCYNGEERTSEGGRDWCLLREKDDPHSQYAGVYGGLKNLTVEDGKLKVVVSNGKPGLVINPWVKVIVTEPTGKPVKEMEPVKLDRIKGAKTEDFVDVNTDGLDKGNYRLVVRTLLGNREVIDGVTMELERNDSGRVAELENRANSIDKRDKNLTEQVDELGSDVEELKSGEYIERVYKGILEVLVVVLGVVIFYKVLTGEEDTSKVRE</sequence>
<name>A0A133VQP0_9EURY</name>
<gene>
    <name evidence="1" type="ORF">AKJ56_00385</name>
</gene>
<reference evidence="1 2" key="1">
    <citation type="journal article" date="2016" name="Sci. Rep.">
        <title>Metabolic traits of an uncultured archaeal lineage -MSBL1- from brine pools of the Red Sea.</title>
        <authorList>
            <person name="Mwirichia R."/>
            <person name="Alam I."/>
            <person name="Rashid M."/>
            <person name="Vinu M."/>
            <person name="Ba-Alawi W."/>
            <person name="Anthony Kamau A."/>
            <person name="Kamanda Ngugi D."/>
            <person name="Goker M."/>
            <person name="Klenk H.P."/>
            <person name="Bajic V."/>
            <person name="Stingl U."/>
        </authorList>
    </citation>
    <scope>NUCLEOTIDE SEQUENCE [LARGE SCALE GENOMIC DNA]</scope>
    <source>
        <strain evidence="1">SCGC-AAA382N08</strain>
    </source>
</reference>
<keyword evidence="2" id="KW-1185">Reference proteome</keyword>
<evidence type="ECO:0000313" key="2">
    <source>
        <dbReference type="Proteomes" id="UP000070175"/>
    </source>
</evidence>
<dbReference type="Proteomes" id="UP000070175">
    <property type="component" value="Unassembled WGS sequence"/>
</dbReference>